<gene>
    <name evidence="1" type="primary">ulaG_2</name>
    <name evidence="1" type="ORF">EFLFYP64_01299</name>
</gene>
<dbReference type="GO" id="GO:0016787">
    <property type="term" value="F:hydrolase activity"/>
    <property type="evidence" value="ECO:0007669"/>
    <property type="project" value="UniProtKB-KW"/>
</dbReference>
<dbReference type="EMBL" id="CACRTQ010000030">
    <property type="protein sequence ID" value="VYU10323.1"/>
    <property type="molecule type" value="Genomic_DNA"/>
</dbReference>
<dbReference type="InterPro" id="IPR036866">
    <property type="entry name" value="RibonucZ/Hydroxyglut_hydro"/>
</dbReference>
<sequence>MSKTVNEVTKEKWILETFPEWGMYLNEEIESEVVEPGTFAM</sequence>
<dbReference type="Gene3D" id="3.60.15.10">
    <property type="entry name" value="Ribonuclease Z/Hydroxyacylglutathione hydrolase-like"/>
    <property type="match status" value="1"/>
</dbReference>
<organism evidence="1">
    <name type="scientific">Enterococcus faecium</name>
    <name type="common">Streptococcus faecium</name>
    <dbReference type="NCBI Taxonomy" id="1352"/>
    <lineage>
        <taxon>Bacteria</taxon>
        <taxon>Bacillati</taxon>
        <taxon>Bacillota</taxon>
        <taxon>Bacilli</taxon>
        <taxon>Lactobacillales</taxon>
        <taxon>Enterococcaceae</taxon>
        <taxon>Enterococcus</taxon>
    </lineage>
</organism>
<keyword evidence="1" id="KW-0378">Hydrolase</keyword>
<proteinExistence type="predicted"/>
<accession>A0A6N3CBA0</accession>
<protein>
    <submittedName>
        <fullName evidence="1">Putative L-ascorbate-6-phosphate lactonase UlaG</fullName>
        <ecNumber evidence="1">3.1.1.-</ecNumber>
    </submittedName>
</protein>
<dbReference type="EC" id="3.1.1.-" evidence="1"/>
<reference evidence="1" key="1">
    <citation type="submission" date="2019-11" db="EMBL/GenBank/DDBJ databases">
        <authorList>
            <person name="Feng L."/>
        </authorList>
    </citation>
    <scope>NUCLEOTIDE SEQUENCE</scope>
    <source>
        <strain evidence="1">EFaeciumLFYP64</strain>
    </source>
</reference>
<dbReference type="AlphaFoldDB" id="A0A6N3CBA0"/>
<name>A0A6N3CBA0_ENTFC</name>
<evidence type="ECO:0000313" key="1">
    <source>
        <dbReference type="EMBL" id="VYU10323.1"/>
    </source>
</evidence>